<gene>
    <name evidence="4" type="ORF">ACFMB1_12450</name>
</gene>
<dbReference type="CDD" id="cd04301">
    <property type="entry name" value="NAT_SF"/>
    <property type="match status" value="1"/>
</dbReference>
<evidence type="ECO:0000313" key="4">
    <source>
        <dbReference type="EMBL" id="MFC6036357.1"/>
    </source>
</evidence>
<evidence type="ECO:0000256" key="1">
    <source>
        <dbReference type="ARBA" id="ARBA00022679"/>
    </source>
</evidence>
<evidence type="ECO:0000256" key="2">
    <source>
        <dbReference type="ARBA" id="ARBA00023315"/>
    </source>
</evidence>
<dbReference type="InterPro" id="IPR016181">
    <property type="entry name" value="Acyl_CoA_acyltransferase"/>
</dbReference>
<dbReference type="PANTHER" id="PTHR10545:SF29">
    <property type="entry name" value="GH14572P-RELATED"/>
    <property type="match status" value="1"/>
</dbReference>
<dbReference type="Gene3D" id="3.40.630.30">
    <property type="match status" value="1"/>
</dbReference>
<feature type="domain" description="N-acetyltransferase" evidence="3">
    <location>
        <begin position="5"/>
        <end position="165"/>
    </location>
</feature>
<sequence>MAKDILIREAEPEDAGAIRDMIAALARETGRPDIEVLSEEEVRLHGFGPHPDFRALIAEFKGKPVGLAVYFSEFSTWRGRRGVYIQDIYVTPDQQGAGVGRRLINAVLKRARNDGAVYLRLAADRSNAAASRFYRRIGFREAREDRIFVLEGEPFDALTENFAWTPRPPLAANDDPKKETS</sequence>
<dbReference type="EMBL" id="JBHPON010000002">
    <property type="protein sequence ID" value="MFC6036357.1"/>
    <property type="molecule type" value="Genomic_DNA"/>
</dbReference>
<reference evidence="4 5" key="1">
    <citation type="submission" date="2024-09" db="EMBL/GenBank/DDBJ databases">
        <authorList>
            <person name="Zhang Z.-H."/>
        </authorList>
    </citation>
    <scope>NUCLEOTIDE SEQUENCE [LARGE SCALE GENOMIC DNA]</scope>
    <source>
        <strain evidence="4 5">HHTR114</strain>
    </source>
</reference>
<dbReference type="GO" id="GO:0016746">
    <property type="term" value="F:acyltransferase activity"/>
    <property type="evidence" value="ECO:0007669"/>
    <property type="project" value="UniProtKB-KW"/>
</dbReference>
<dbReference type="InterPro" id="IPR051016">
    <property type="entry name" value="Diverse_Substrate_AcTransf"/>
</dbReference>
<keyword evidence="5" id="KW-1185">Reference proteome</keyword>
<keyword evidence="2 4" id="KW-0012">Acyltransferase</keyword>
<dbReference type="Proteomes" id="UP001596116">
    <property type="component" value="Unassembled WGS sequence"/>
</dbReference>
<name>A0ABW1L0E9_9PROT</name>
<evidence type="ECO:0000259" key="3">
    <source>
        <dbReference type="PROSITE" id="PS51186"/>
    </source>
</evidence>
<dbReference type="RefSeq" id="WP_379882415.1">
    <property type="nucleotide sequence ID" value="NZ_JBHPON010000002.1"/>
</dbReference>
<dbReference type="PANTHER" id="PTHR10545">
    <property type="entry name" value="DIAMINE N-ACETYLTRANSFERASE"/>
    <property type="match status" value="1"/>
</dbReference>
<dbReference type="Pfam" id="PF00583">
    <property type="entry name" value="Acetyltransf_1"/>
    <property type="match status" value="1"/>
</dbReference>
<evidence type="ECO:0000313" key="5">
    <source>
        <dbReference type="Proteomes" id="UP001596116"/>
    </source>
</evidence>
<organism evidence="4 5">
    <name type="scientific">Hyphococcus aureus</name>
    <dbReference type="NCBI Taxonomy" id="2666033"/>
    <lineage>
        <taxon>Bacteria</taxon>
        <taxon>Pseudomonadati</taxon>
        <taxon>Pseudomonadota</taxon>
        <taxon>Alphaproteobacteria</taxon>
        <taxon>Parvularculales</taxon>
        <taxon>Parvularculaceae</taxon>
        <taxon>Hyphococcus</taxon>
    </lineage>
</organism>
<dbReference type="SUPFAM" id="SSF55729">
    <property type="entry name" value="Acyl-CoA N-acyltransferases (Nat)"/>
    <property type="match status" value="1"/>
</dbReference>
<protein>
    <submittedName>
        <fullName evidence="4">GNAT family N-acetyltransferase</fullName>
        <ecNumber evidence="4">2.3.-.-</ecNumber>
    </submittedName>
</protein>
<dbReference type="PROSITE" id="PS51186">
    <property type="entry name" value="GNAT"/>
    <property type="match status" value="1"/>
</dbReference>
<dbReference type="InterPro" id="IPR000182">
    <property type="entry name" value="GNAT_dom"/>
</dbReference>
<accession>A0ABW1L0E9</accession>
<dbReference type="EC" id="2.3.-.-" evidence="4"/>
<keyword evidence="1 4" id="KW-0808">Transferase</keyword>
<comment type="caution">
    <text evidence="4">The sequence shown here is derived from an EMBL/GenBank/DDBJ whole genome shotgun (WGS) entry which is preliminary data.</text>
</comment>
<proteinExistence type="predicted"/>